<dbReference type="InterPro" id="IPR057727">
    <property type="entry name" value="WCX_dom"/>
</dbReference>
<keyword evidence="3" id="KW-1185">Reference proteome</keyword>
<evidence type="ECO:0000313" key="2">
    <source>
        <dbReference type="EMBL" id="CAH2032190.1"/>
    </source>
</evidence>
<evidence type="ECO:0000259" key="1">
    <source>
        <dbReference type="Pfam" id="PF25583"/>
    </source>
</evidence>
<name>A0ABM9DAF1_9BACT</name>
<dbReference type="Pfam" id="PF25583">
    <property type="entry name" value="WCX"/>
    <property type="match status" value="1"/>
</dbReference>
<accession>A0ABM9DAF1</accession>
<sequence length="41" mass="4929">MMEILKHGSHVEVLEPEWLREKVTQVFIRRHACKVQEGQQK</sequence>
<dbReference type="EMBL" id="OW150024">
    <property type="protein sequence ID" value="CAH2032190.1"/>
    <property type="molecule type" value="Genomic_DNA"/>
</dbReference>
<feature type="domain" description="WCX" evidence="1">
    <location>
        <begin position="2"/>
        <end position="24"/>
    </location>
</feature>
<organism evidence="2 3">
    <name type="scientific">Trichlorobacter ammonificans</name>
    <dbReference type="NCBI Taxonomy" id="2916410"/>
    <lineage>
        <taxon>Bacteria</taxon>
        <taxon>Pseudomonadati</taxon>
        <taxon>Thermodesulfobacteriota</taxon>
        <taxon>Desulfuromonadia</taxon>
        <taxon>Geobacterales</taxon>
        <taxon>Geobacteraceae</taxon>
        <taxon>Trichlorobacter</taxon>
    </lineage>
</organism>
<proteinExistence type="predicted"/>
<protein>
    <recommendedName>
        <fullName evidence="1">WCX domain-containing protein</fullName>
    </recommendedName>
</protein>
<gene>
    <name evidence="2" type="ORF">GEAMG1_2354</name>
</gene>
<evidence type="ECO:0000313" key="3">
    <source>
        <dbReference type="Proteomes" id="UP001295463"/>
    </source>
</evidence>
<dbReference type="Proteomes" id="UP001295463">
    <property type="component" value="Chromosome"/>
</dbReference>
<reference evidence="2 3" key="1">
    <citation type="submission" date="2022-03" db="EMBL/GenBank/DDBJ databases">
        <authorList>
            <person name="Koch H."/>
        </authorList>
    </citation>
    <scope>NUCLEOTIDE SEQUENCE [LARGE SCALE GENOMIC DNA]</scope>
    <source>
        <strain evidence="2 3">G1</strain>
    </source>
</reference>